<dbReference type="InterPro" id="IPR035940">
    <property type="entry name" value="CAP_sf"/>
</dbReference>
<feature type="domain" description="SCP" evidence="2">
    <location>
        <begin position="42"/>
        <end position="170"/>
    </location>
</feature>
<dbReference type="PROSITE" id="PS01009">
    <property type="entry name" value="CRISP_1"/>
    <property type="match status" value="1"/>
</dbReference>
<dbReference type="GO" id="GO:0005576">
    <property type="term" value="C:extracellular region"/>
    <property type="evidence" value="ECO:0007669"/>
    <property type="project" value="InterPro"/>
</dbReference>
<keyword evidence="4" id="KW-1185">Reference proteome</keyword>
<evidence type="ECO:0000259" key="2">
    <source>
        <dbReference type="SMART" id="SM00198"/>
    </source>
</evidence>
<dbReference type="Pfam" id="PF09994">
    <property type="entry name" value="T6SS_Tle1-like_cat"/>
    <property type="match status" value="1"/>
</dbReference>
<keyword evidence="1" id="KW-0732">Signal</keyword>
<dbReference type="Proteomes" id="UP000027238">
    <property type="component" value="Unassembled WGS sequence"/>
</dbReference>
<feature type="signal peptide" evidence="1">
    <location>
        <begin position="1"/>
        <end position="18"/>
    </location>
</feature>
<dbReference type="OrthoDB" id="59699at2759"/>
<evidence type="ECO:0000313" key="3">
    <source>
        <dbReference type="EMBL" id="KDN60078.1"/>
    </source>
</evidence>
<dbReference type="Gene3D" id="3.40.33.10">
    <property type="entry name" value="CAP"/>
    <property type="match status" value="1"/>
</dbReference>
<dbReference type="InterPro" id="IPR006073">
    <property type="entry name" value="GTP-bd"/>
</dbReference>
<name>A0A066WT53_COLSU</name>
<dbReference type="PANTHER" id="PTHR33840">
    <property type="match status" value="1"/>
</dbReference>
<organism evidence="3 4">
    <name type="scientific">Colletotrichum sublineola</name>
    <name type="common">Sorghum anthracnose fungus</name>
    <dbReference type="NCBI Taxonomy" id="1173701"/>
    <lineage>
        <taxon>Eukaryota</taxon>
        <taxon>Fungi</taxon>
        <taxon>Dikarya</taxon>
        <taxon>Ascomycota</taxon>
        <taxon>Pezizomycotina</taxon>
        <taxon>Sordariomycetes</taxon>
        <taxon>Hypocreomycetidae</taxon>
        <taxon>Glomerellales</taxon>
        <taxon>Glomerellaceae</taxon>
        <taxon>Colletotrichum</taxon>
        <taxon>Colletotrichum graminicola species complex</taxon>
    </lineage>
</organism>
<gene>
    <name evidence="3" type="ORF">CSUB01_06344</name>
</gene>
<dbReference type="InterPro" id="IPR027417">
    <property type="entry name" value="P-loop_NTPase"/>
</dbReference>
<accession>A0A066WT53</accession>
<reference evidence="4" key="1">
    <citation type="journal article" date="2014" name="Genome Announc.">
        <title>Draft genome sequence of Colletotrichum sublineola, a destructive pathogen of cultivated sorghum.</title>
        <authorList>
            <person name="Baroncelli R."/>
            <person name="Sanz-Martin J.M."/>
            <person name="Rech G.E."/>
            <person name="Sukno S.A."/>
            <person name="Thon M.R."/>
        </authorList>
    </citation>
    <scope>NUCLEOTIDE SEQUENCE [LARGE SCALE GENOMIC DNA]</scope>
    <source>
        <strain evidence="4">TX430BB</strain>
    </source>
</reference>
<dbReference type="PANTHER" id="PTHR33840:SF1">
    <property type="entry name" value="TLE1 PHOSPHOLIPASE DOMAIN-CONTAINING PROTEIN"/>
    <property type="match status" value="1"/>
</dbReference>
<dbReference type="Pfam" id="PF00188">
    <property type="entry name" value="CAP"/>
    <property type="match status" value="1"/>
</dbReference>
<dbReference type="SMART" id="SM00198">
    <property type="entry name" value="SCP"/>
    <property type="match status" value="1"/>
</dbReference>
<dbReference type="EMBL" id="JMSE01001548">
    <property type="protein sequence ID" value="KDN60078.1"/>
    <property type="molecule type" value="Genomic_DNA"/>
</dbReference>
<dbReference type="InterPro" id="IPR001283">
    <property type="entry name" value="CRISP-related"/>
</dbReference>
<sequence>MHLANIAVLFLTTWPASAQTVVTVTQGPPSPTAEPEWTSDDTFTSAVLNSTNWYRNEHNASDVTWNDTLARFASDYLDNMQGSSCDFEHSDGPYGENLAKGFPNATRSVEAWGDERDDYDFDRGEFGEETGHFTQLVWKSTTDVGCDRKLCDDRQWYIVCEYWPRGNIVGQFVEQVQDEEALGTRTVPDEGTGNNTNVFRVFASVRFGKFTDENGNEVEQIPKYFPGIGIEKDKFTKYTDGYYGSPCKQLIEEVFYVRDQPLPSSDDEIWLYGFSRGAYVVRVVAALLHSNTLKEEVAIAADKSLWKRITRVGPRKKNPAGEGMNGQKFWIGLENGREPPVIKLLGLFDTVKQYKDDDEFDFSHVSSIKHVRHAMAMNEERPGFQPVLYDAEDQTSPTGWEGSFLQAWFVGTHGDIGGGGVDDGLSLYPLQWMLNESRQLGLELEYNPRPQLKDLIQDPLKLAFPDPPPLDMVADSNQPVELHSWTYRYSSGGDVVMYDLRRSHRHGNLQAVLHNKLKKKGPRRATHNVQLNRSTVGSAVGSFTTLYKRQIFDNGEDESLRGYRKDYTYPMLGIKEALKDLEGNLQSFKSAHMAYLSDGEAMESDPWIRDILPEHSTCRILICGNTGVGKSTLLNKVFGFEMTQESSDQRGQHNIEDGFESDHHPGIIIHDSEGFQAGNKKEIAVFKKFLKKRADSKSLRDQLHAIWLCIDTDTDRPVQSALANVLQEVAKNIPGTPLVVVGTKKDKFLKLRRLDTEPGKAEGDPEKAKSVEKELLEDREALFRRKFETEPETADIWLQMNAKFAFVSRYDQESIKELIHKTTGSFSDAVTSEAMIAAQIPDVEAKIDQAVEKTLRLLRTAVNAATFGAGLGLTSFVATPSISKHLCYEIAHGCFGMPSAKVDEINSTLSRLVWANLSSFMTQTLGQASVIWGGIAFLTATTVVGSIPLIVGAPLFEAPAAARMVIKCACDLILILDQAFRDGGKNVSKERIQLATAMYTKNSISVTENGAQAMKSQRRLVHQDINRLIPLVSSLAKEALRKKSAKVALGAYRHKSISEYRDGLKEILAKYRAPQAEGTDLDNAEVSSIGSTTLYSESGIFYIPEDKEEIEQFLGEKDKEVAQPNRVDIHV</sequence>
<evidence type="ECO:0000313" key="4">
    <source>
        <dbReference type="Proteomes" id="UP000027238"/>
    </source>
</evidence>
<dbReference type="eggNOG" id="KOG3017">
    <property type="taxonomic scope" value="Eukaryota"/>
</dbReference>
<comment type="caution">
    <text evidence="3">The sequence shown here is derived from an EMBL/GenBank/DDBJ whole genome shotgun (WGS) entry which is preliminary data.</text>
</comment>
<dbReference type="Pfam" id="PF01926">
    <property type="entry name" value="MMR_HSR1"/>
    <property type="match status" value="1"/>
</dbReference>
<dbReference type="InterPro" id="IPR018244">
    <property type="entry name" value="Allrgn_V5/Tpx1_CS"/>
</dbReference>
<dbReference type="InterPro" id="IPR018712">
    <property type="entry name" value="Tle1-like_cat"/>
</dbReference>
<dbReference type="AlphaFoldDB" id="A0A066WT53"/>
<dbReference type="SUPFAM" id="SSF55797">
    <property type="entry name" value="PR-1-like"/>
    <property type="match status" value="1"/>
</dbReference>
<dbReference type="STRING" id="1173701.A0A066WT53"/>
<dbReference type="OMA" id="FCILDRY"/>
<dbReference type="PRINTS" id="PR00837">
    <property type="entry name" value="V5TPXLIKE"/>
</dbReference>
<dbReference type="SUPFAM" id="SSF52540">
    <property type="entry name" value="P-loop containing nucleoside triphosphate hydrolases"/>
    <property type="match status" value="1"/>
</dbReference>
<evidence type="ECO:0000256" key="1">
    <source>
        <dbReference type="SAM" id="SignalP"/>
    </source>
</evidence>
<dbReference type="HOGENOM" id="CLU_304609_0_0_1"/>
<protein>
    <recommendedName>
        <fullName evidence="2">SCP domain-containing protein</fullName>
    </recommendedName>
</protein>
<feature type="chain" id="PRO_5001629362" description="SCP domain-containing protein" evidence="1">
    <location>
        <begin position="19"/>
        <end position="1131"/>
    </location>
</feature>
<dbReference type="Gene3D" id="3.40.50.300">
    <property type="entry name" value="P-loop containing nucleotide triphosphate hydrolases"/>
    <property type="match status" value="1"/>
</dbReference>
<dbReference type="GO" id="GO:0005525">
    <property type="term" value="F:GTP binding"/>
    <property type="evidence" value="ECO:0007669"/>
    <property type="project" value="InterPro"/>
</dbReference>
<proteinExistence type="predicted"/>
<dbReference type="InterPro" id="IPR014044">
    <property type="entry name" value="CAP_dom"/>
</dbReference>
<dbReference type="CDD" id="cd00882">
    <property type="entry name" value="Ras_like_GTPase"/>
    <property type="match status" value="1"/>
</dbReference>